<keyword evidence="2" id="KW-0472">Membrane</keyword>
<proteinExistence type="predicted"/>
<protein>
    <recommendedName>
        <fullName evidence="5">Intracellular septation protein A</fullName>
    </recommendedName>
</protein>
<feature type="transmembrane region" description="Helical" evidence="2">
    <location>
        <begin position="192"/>
        <end position="214"/>
    </location>
</feature>
<feature type="transmembrane region" description="Helical" evidence="2">
    <location>
        <begin position="42"/>
        <end position="67"/>
    </location>
</feature>
<dbReference type="STRING" id="675635.Psed_6189"/>
<evidence type="ECO:0000256" key="2">
    <source>
        <dbReference type="SAM" id="Phobius"/>
    </source>
</evidence>
<feature type="transmembrane region" description="Helical" evidence="2">
    <location>
        <begin position="166"/>
        <end position="186"/>
    </location>
</feature>
<keyword evidence="4" id="KW-1185">Reference proteome</keyword>
<evidence type="ECO:0000256" key="1">
    <source>
        <dbReference type="SAM" id="MobiDB-lite"/>
    </source>
</evidence>
<feature type="transmembrane region" description="Helical" evidence="2">
    <location>
        <begin position="79"/>
        <end position="100"/>
    </location>
</feature>
<evidence type="ECO:0000313" key="3">
    <source>
        <dbReference type="EMBL" id="AEA28290.1"/>
    </source>
</evidence>
<reference evidence="3 4" key="1">
    <citation type="journal article" date="2011" name="J. Bacteriol.">
        <title>Genome sequence of the 1,4-dioxane-degrading Pseudonocardia dioxanivorans strain CB1190.</title>
        <authorList>
            <person name="Sales C.M."/>
            <person name="Mahendra S."/>
            <person name="Grostern A."/>
            <person name="Parales R.E."/>
            <person name="Goodwin L.A."/>
            <person name="Woyke T."/>
            <person name="Nolan M."/>
            <person name="Lapidus A."/>
            <person name="Chertkov O."/>
            <person name="Ovchinnikova G."/>
            <person name="Sczyrba A."/>
            <person name="Alvarez-Cohen L."/>
        </authorList>
    </citation>
    <scope>NUCLEOTIDE SEQUENCE [LARGE SCALE GENOMIC DNA]</scope>
    <source>
        <strain evidence="4">ATCC 55486 / DSM 44775 / JCM 13855 / CB1190</strain>
    </source>
</reference>
<feature type="region of interest" description="Disordered" evidence="1">
    <location>
        <begin position="1"/>
        <end position="23"/>
    </location>
</feature>
<evidence type="ECO:0008006" key="5">
    <source>
        <dbReference type="Google" id="ProtNLM"/>
    </source>
</evidence>
<sequence length="222" mass="23976">MPTGPSTEEIVVTEPDQRPASTDMPVGPMLRSLGLDIALPVAAYYVLHLCGVGDYVALVVAALVAAARVAVSAVRHRSLNLFATVMLVVFGLSLALAFVSGDEHFFLLKNSIVTGAVGLTFLATAFGPRPLTLAAAESFTPRRRARLAEEFRTNPRVRRGHRISSTVWGVGLLAEALIRVPLIYVLPVSVMVGLSEVLFLAAMALLIAWNAWYVRRARSRAR</sequence>
<gene>
    <name evidence="3" type="ordered locus">Psed_6189</name>
</gene>
<evidence type="ECO:0000313" key="4">
    <source>
        <dbReference type="Proteomes" id="UP000007809"/>
    </source>
</evidence>
<name>F4CNJ2_PSEUX</name>
<feature type="transmembrane region" description="Helical" evidence="2">
    <location>
        <begin position="112"/>
        <end position="136"/>
    </location>
</feature>
<dbReference type="HOGENOM" id="CLU_082059_0_0_11"/>
<dbReference type="Proteomes" id="UP000007809">
    <property type="component" value="Chromosome"/>
</dbReference>
<dbReference type="NCBIfam" id="NF041646">
    <property type="entry name" value="VC0807_fam"/>
    <property type="match status" value="1"/>
</dbReference>
<organism evidence="3 4">
    <name type="scientific">Pseudonocardia dioxanivorans (strain ATCC 55486 / DSM 44775 / JCM 13855 / CB1190)</name>
    <dbReference type="NCBI Taxonomy" id="675635"/>
    <lineage>
        <taxon>Bacteria</taxon>
        <taxon>Bacillati</taxon>
        <taxon>Actinomycetota</taxon>
        <taxon>Actinomycetes</taxon>
        <taxon>Pseudonocardiales</taxon>
        <taxon>Pseudonocardiaceae</taxon>
        <taxon>Pseudonocardia</taxon>
    </lineage>
</organism>
<dbReference type="EMBL" id="CP002593">
    <property type="protein sequence ID" value="AEA28290.1"/>
    <property type="molecule type" value="Genomic_DNA"/>
</dbReference>
<keyword evidence="2" id="KW-1133">Transmembrane helix</keyword>
<dbReference type="eggNOG" id="ENOG50322ZG">
    <property type="taxonomic scope" value="Bacteria"/>
</dbReference>
<keyword evidence="2" id="KW-0812">Transmembrane</keyword>
<dbReference type="AlphaFoldDB" id="F4CNJ2"/>
<dbReference type="KEGG" id="pdx:Psed_6189"/>
<accession>F4CNJ2</accession>